<organism evidence="2">
    <name type="scientific">marine sediment metagenome</name>
    <dbReference type="NCBI Taxonomy" id="412755"/>
    <lineage>
        <taxon>unclassified sequences</taxon>
        <taxon>metagenomes</taxon>
        <taxon>ecological metagenomes</taxon>
    </lineage>
</organism>
<comment type="caution">
    <text evidence="2">The sequence shown here is derived from an EMBL/GenBank/DDBJ whole genome shotgun (WGS) entry which is preliminary data.</text>
</comment>
<reference evidence="2" key="1">
    <citation type="journal article" date="2015" name="Nature">
        <title>Complex archaea that bridge the gap between prokaryotes and eukaryotes.</title>
        <authorList>
            <person name="Spang A."/>
            <person name="Saw J.H."/>
            <person name="Jorgensen S.L."/>
            <person name="Zaremba-Niedzwiedzka K."/>
            <person name="Martijn J."/>
            <person name="Lind A.E."/>
            <person name="van Eijk R."/>
            <person name="Schleper C."/>
            <person name="Guy L."/>
            <person name="Ettema T.J."/>
        </authorList>
    </citation>
    <scope>NUCLEOTIDE SEQUENCE</scope>
</reference>
<evidence type="ECO:0000313" key="2">
    <source>
        <dbReference type="EMBL" id="KKO12890.1"/>
    </source>
</evidence>
<dbReference type="Gene3D" id="2.40.160.10">
    <property type="entry name" value="Porin"/>
    <property type="match status" value="1"/>
</dbReference>
<accession>A0A0F9W901</accession>
<evidence type="ECO:0000259" key="1">
    <source>
        <dbReference type="Pfam" id="PF13372"/>
    </source>
</evidence>
<dbReference type="AlphaFoldDB" id="A0A0F9W901"/>
<gene>
    <name evidence="2" type="ORF">LCGC14_0009070</name>
</gene>
<dbReference type="Pfam" id="PF13372">
    <property type="entry name" value="Alginate_exp"/>
    <property type="match status" value="1"/>
</dbReference>
<feature type="domain" description="Alginate export" evidence="1">
    <location>
        <begin position="65"/>
        <end position="176"/>
    </location>
</feature>
<dbReference type="InterPro" id="IPR023614">
    <property type="entry name" value="Porin_dom_sf"/>
</dbReference>
<dbReference type="EMBL" id="LAZR01000001">
    <property type="protein sequence ID" value="KKO12890.1"/>
    <property type="molecule type" value="Genomic_DNA"/>
</dbReference>
<name>A0A0F9W901_9ZZZZ</name>
<sequence>MKPQQTTFLSTVIAALAITLGNSAMAQAETGLTAALTTGSTNVTFRLRSEQVDDAGFISDAAANTLRTRLSWRSGNWKNLNLLLEMDNVSYLGEERFNNTRNTKTRYPVVPDPDGVDLNQAAVQYRVDKGSATLGRQRLLRDNQRFIGSVGWRQNEQTFDAVTVSLAPVPNVQLDYAWIDDTQRIFGPDAGNPPQALDSDHHLLNARWQSGPAFILSAYSYSLAFEDAPVLSSATLGLAVTGELDATADVKVDYRVEYARQSDYRNNPIAYSADYMLATAGVKVSGIRAAMSHEVMGADKSAGVAMQTPLATLHAFQGWADKFLNTPVFGVRDTAFTLTGKVASADVVLVWHDYRSDTGSLDLGQELNLQVAKTFASRYTLAVKFADYQAERYSTDSQKFWITAEARF</sequence>
<proteinExistence type="predicted"/>
<protein>
    <recommendedName>
        <fullName evidence="1">Alginate export domain-containing protein</fullName>
    </recommendedName>
</protein>
<dbReference type="InterPro" id="IPR025388">
    <property type="entry name" value="Alginate_export_dom"/>
</dbReference>